<feature type="domain" description="RRM" evidence="8">
    <location>
        <begin position="5"/>
        <end position="80"/>
    </location>
</feature>
<dbReference type="GO" id="GO:0005634">
    <property type="term" value="C:nucleus"/>
    <property type="evidence" value="ECO:0007669"/>
    <property type="project" value="UniProtKB-SubCell"/>
</dbReference>
<feature type="compositionally biased region" description="Basic and acidic residues" evidence="7">
    <location>
        <begin position="245"/>
        <end position="282"/>
    </location>
</feature>
<keyword evidence="3" id="KW-0677">Repeat</keyword>
<dbReference type="SMART" id="SM00360">
    <property type="entry name" value="RRM"/>
    <property type="match status" value="2"/>
</dbReference>
<dbReference type="GO" id="GO:0003729">
    <property type="term" value="F:mRNA binding"/>
    <property type="evidence" value="ECO:0007669"/>
    <property type="project" value="TreeGrafter"/>
</dbReference>
<dbReference type="STRING" id="145388.A0A0D2MLY2"/>
<keyword evidence="2" id="KW-0507">mRNA processing</keyword>
<dbReference type="SUPFAM" id="SSF54928">
    <property type="entry name" value="RNA-binding domain, RBD"/>
    <property type="match status" value="1"/>
</dbReference>
<dbReference type="InterPro" id="IPR050374">
    <property type="entry name" value="RRT5_SRSF_SR"/>
</dbReference>
<evidence type="ECO:0000256" key="1">
    <source>
        <dbReference type="ARBA" id="ARBA00004123"/>
    </source>
</evidence>
<evidence type="ECO:0000256" key="2">
    <source>
        <dbReference type="ARBA" id="ARBA00022664"/>
    </source>
</evidence>
<dbReference type="Gene3D" id="3.30.70.330">
    <property type="match status" value="2"/>
</dbReference>
<evidence type="ECO:0000256" key="6">
    <source>
        <dbReference type="PROSITE-ProRule" id="PRU00176"/>
    </source>
</evidence>
<dbReference type="Pfam" id="PF00076">
    <property type="entry name" value="RRM_1"/>
    <property type="match status" value="2"/>
</dbReference>
<comment type="subcellular location">
    <subcellularLocation>
        <location evidence="1">Nucleus</location>
    </subcellularLocation>
</comment>
<accession>A0A0D2MLY2</accession>
<proteinExistence type="predicted"/>
<feature type="non-terminal residue" evidence="9">
    <location>
        <position position="282"/>
    </location>
</feature>
<dbReference type="OrthoDB" id="1099063at2759"/>
<evidence type="ECO:0000313" key="9">
    <source>
        <dbReference type="EMBL" id="KIY95810.1"/>
    </source>
</evidence>
<feature type="compositionally biased region" description="Basic residues" evidence="7">
    <location>
        <begin position="234"/>
        <end position="244"/>
    </location>
</feature>
<evidence type="ECO:0000256" key="4">
    <source>
        <dbReference type="ARBA" id="ARBA00022884"/>
    </source>
</evidence>
<reference evidence="9 10" key="1">
    <citation type="journal article" date="2013" name="BMC Genomics">
        <title>Reconstruction of the lipid metabolism for the microalga Monoraphidium neglectum from its genome sequence reveals characteristics suitable for biofuel production.</title>
        <authorList>
            <person name="Bogen C."/>
            <person name="Al-Dilaimi A."/>
            <person name="Albersmeier A."/>
            <person name="Wichmann J."/>
            <person name="Grundmann M."/>
            <person name="Rupp O."/>
            <person name="Lauersen K.J."/>
            <person name="Blifernez-Klassen O."/>
            <person name="Kalinowski J."/>
            <person name="Goesmann A."/>
            <person name="Mussgnug J.H."/>
            <person name="Kruse O."/>
        </authorList>
    </citation>
    <scope>NUCLEOTIDE SEQUENCE [LARGE SCALE GENOMIC DNA]</scope>
    <source>
        <strain evidence="9 10">SAG 48.87</strain>
    </source>
</reference>
<dbReference type="InterPro" id="IPR012677">
    <property type="entry name" value="Nucleotide-bd_a/b_plait_sf"/>
</dbReference>
<evidence type="ECO:0000256" key="5">
    <source>
        <dbReference type="ARBA" id="ARBA00023242"/>
    </source>
</evidence>
<keyword evidence="5" id="KW-0539">Nucleus</keyword>
<organism evidence="9 10">
    <name type="scientific">Monoraphidium neglectum</name>
    <dbReference type="NCBI Taxonomy" id="145388"/>
    <lineage>
        <taxon>Eukaryota</taxon>
        <taxon>Viridiplantae</taxon>
        <taxon>Chlorophyta</taxon>
        <taxon>core chlorophytes</taxon>
        <taxon>Chlorophyceae</taxon>
        <taxon>CS clade</taxon>
        <taxon>Sphaeropleales</taxon>
        <taxon>Selenastraceae</taxon>
        <taxon>Monoraphidium</taxon>
    </lineage>
</organism>
<dbReference type="PROSITE" id="PS50102">
    <property type="entry name" value="RRM"/>
    <property type="match status" value="2"/>
</dbReference>
<dbReference type="InterPro" id="IPR035979">
    <property type="entry name" value="RBD_domain_sf"/>
</dbReference>
<sequence length="282" mass="30896">MRGPGVLYVGGLPEGVRESELYELFDKFGRVKGVDIKMPPRPPPFAFVEFEDPRDAEEAARARDGYDFYGCRLRVEVARGGNPRGPGGGFGGPPPRFGGGGGPPRSGYRVTVRGLPPSASWQDLKDHFRMVTKPIFVDVIRDRGETIGVADFETRDEMDHVIRKLDDTEFKNPFEQCFIRITEDRSGGGGGYGYNGGGGGYGGRGGGYDRGYGGGGGGGGYGGGRDYDRDRGGGRRRSPSRSRSPRRDRSRSRDRSRGRDRSRSRSLSRDRARSASRDRSRS</sequence>
<evidence type="ECO:0000256" key="3">
    <source>
        <dbReference type="ARBA" id="ARBA00022737"/>
    </source>
</evidence>
<feature type="region of interest" description="Disordered" evidence="7">
    <location>
        <begin position="80"/>
        <end position="108"/>
    </location>
</feature>
<dbReference type="GeneID" id="25729485"/>
<dbReference type="RefSeq" id="XP_013894830.1">
    <property type="nucleotide sequence ID" value="XM_014039376.1"/>
</dbReference>
<dbReference type="Proteomes" id="UP000054498">
    <property type="component" value="Unassembled WGS sequence"/>
</dbReference>
<feature type="region of interest" description="Disordered" evidence="7">
    <location>
        <begin position="215"/>
        <end position="282"/>
    </location>
</feature>
<protein>
    <submittedName>
        <fullName evidence="9">Splicing factor, arginine/serine-rich 1/9</fullName>
    </submittedName>
</protein>
<dbReference type="InterPro" id="IPR000504">
    <property type="entry name" value="RRM_dom"/>
</dbReference>
<feature type="domain" description="RRM" evidence="8">
    <location>
        <begin position="108"/>
        <end position="186"/>
    </location>
</feature>
<dbReference type="KEGG" id="mng:MNEG_12151"/>
<feature type="compositionally biased region" description="Gly residues" evidence="7">
    <location>
        <begin position="215"/>
        <end position="224"/>
    </location>
</feature>
<dbReference type="PANTHER" id="PTHR23003">
    <property type="entry name" value="RNA RECOGNITION MOTIF RRM DOMAIN CONTAINING PROTEIN"/>
    <property type="match status" value="1"/>
</dbReference>
<evidence type="ECO:0000313" key="10">
    <source>
        <dbReference type="Proteomes" id="UP000054498"/>
    </source>
</evidence>
<dbReference type="PANTHER" id="PTHR23003:SF62">
    <property type="entry name" value="SERINE_ARGININE (SR)-TYPE SHUTTLING MRNA BINDING PROTEIN NPL3"/>
    <property type="match status" value="1"/>
</dbReference>
<evidence type="ECO:0000259" key="8">
    <source>
        <dbReference type="PROSITE" id="PS50102"/>
    </source>
</evidence>
<gene>
    <name evidence="9" type="ORF">MNEG_12151</name>
</gene>
<keyword evidence="10" id="KW-1185">Reference proteome</keyword>
<feature type="compositionally biased region" description="Gly residues" evidence="7">
    <location>
        <begin position="82"/>
        <end position="104"/>
    </location>
</feature>
<dbReference type="GO" id="GO:0005737">
    <property type="term" value="C:cytoplasm"/>
    <property type="evidence" value="ECO:0007669"/>
    <property type="project" value="TreeGrafter"/>
</dbReference>
<dbReference type="EMBL" id="KK103312">
    <property type="protein sequence ID" value="KIY95810.1"/>
    <property type="molecule type" value="Genomic_DNA"/>
</dbReference>
<keyword evidence="4 6" id="KW-0694">RNA-binding</keyword>
<name>A0A0D2MLY2_9CHLO</name>
<dbReference type="AlphaFoldDB" id="A0A0D2MLY2"/>
<evidence type="ECO:0000256" key="7">
    <source>
        <dbReference type="SAM" id="MobiDB-lite"/>
    </source>
</evidence>
<dbReference type="GO" id="GO:0006397">
    <property type="term" value="P:mRNA processing"/>
    <property type="evidence" value="ECO:0007669"/>
    <property type="project" value="UniProtKB-KW"/>
</dbReference>